<dbReference type="PANTHER" id="PTHR10039">
    <property type="entry name" value="AMELOGENIN"/>
    <property type="match status" value="1"/>
</dbReference>
<reference evidence="2" key="1">
    <citation type="submission" date="2005-09" db="EMBL/GenBank/DDBJ databases">
        <title>Annotation of the Aspergillus terreus NIH2624 genome.</title>
        <authorList>
            <person name="Birren B.W."/>
            <person name="Lander E.S."/>
            <person name="Galagan J.E."/>
            <person name="Nusbaum C."/>
            <person name="Devon K."/>
            <person name="Henn M."/>
            <person name="Ma L.-J."/>
            <person name="Jaffe D.B."/>
            <person name="Butler J."/>
            <person name="Alvarez P."/>
            <person name="Gnerre S."/>
            <person name="Grabherr M."/>
            <person name="Kleber M."/>
            <person name="Mauceli E.W."/>
            <person name="Brockman W."/>
            <person name="Rounsley S."/>
            <person name="Young S.K."/>
            <person name="LaButti K."/>
            <person name="Pushparaj V."/>
            <person name="DeCaprio D."/>
            <person name="Crawford M."/>
            <person name="Koehrsen M."/>
            <person name="Engels R."/>
            <person name="Montgomery P."/>
            <person name="Pearson M."/>
            <person name="Howarth C."/>
            <person name="Larson L."/>
            <person name="Luoma S."/>
            <person name="White J."/>
            <person name="Alvarado L."/>
            <person name="Kodira C.D."/>
            <person name="Zeng Q."/>
            <person name="Oleary S."/>
            <person name="Yandava C."/>
            <person name="Denning D.W."/>
            <person name="Nierman W.C."/>
            <person name="Milne T."/>
            <person name="Madden K."/>
        </authorList>
    </citation>
    <scope>NUCLEOTIDE SEQUENCE [LARGE SCALE GENOMIC DNA]</scope>
    <source>
        <strain evidence="2">NIH 2624 / FGSC A1156</strain>
    </source>
</reference>
<accession>Q0CAQ5</accession>
<dbReference type="RefSeq" id="XP_001217851.1">
    <property type="nucleotide sequence ID" value="XM_001217850.1"/>
</dbReference>
<organism evidence="1 2">
    <name type="scientific">Aspergillus terreus (strain NIH 2624 / FGSC A1156)</name>
    <dbReference type="NCBI Taxonomy" id="341663"/>
    <lineage>
        <taxon>Eukaryota</taxon>
        <taxon>Fungi</taxon>
        <taxon>Dikarya</taxon>
        <taxon>Ascomycota</taxon>
        <taxon>Pezizomycotina</taxon>
        <taxon>Eurotiomycetes</taxon>
        <taxon>Eurotiomycetidae</taxon>
        <taxon>Eurotiales</taxon>
        <taxon>Aspergillaceae</taxon>
        <taxon>Aspergillus</taxon>
        <taxon>Aspergillus subgen. Circumdati</taxon>
    </lineage>
</organism>
<evidence type="ECO:0000313" key="2">
    <source>
        <dbReference type="Proteomes" id="UP000007963"/>
    </source>
</evidence>
<proteinExistence type="predicted"/>
<sequence length="238" mass="26887">MQDDLASIKRLLNLDEEEIQGLQEALLTKSDGIFLWVSLATKEIITNCYDATYESREGLIKDLPSGLKGFETSFDRPRIDLGSGCGGRRKACSVPKEVTLLATRLRYHLPGTFRLGFEREPVPKLNSPEILEGRDPTIFVPVGPRIRLVHHSVQDYLLRVCRADKAGSPSSHLSINLQDGQKEIAHVCSSYLRCDELQLGWIDLENRNSDGMQIMTRETKIEIRKSLETYPLLQYAAE</sequence>
<dbReference type="PANTHER" id="PTHR10039:SF5">
    <property type="entry name" value="NACHT DOMAIN-CONTAINING PROTEIN"/>
    <property type="match status" value="1"/>
</dbReference>
<dbReference type="EMBL" id="CH476607">
    <property type="protein sequence ID" value="EAU30366.1"/>
    <property type="molecule type" value="Genomic_DNA"/>
</dbReference>
<gene>
    <name evidence="1" type="ORF">ATEG_09229</name>
</gene>
<dbReference type="HOGENOM" id="CLU_1165632_0_0_1"/>
<dbReference type="Proteomes" id="UP000007963">
    <property type="component" value="Unassembled WGS sequence"/>
</dbReference>
<dbReference type="VEuPathDB" id="FungiDB:ATEG_09229"/>
<dbReference type="AlphaFoldDB" id="Q0CAQ5"/>
<name>Q0CAQ5_ASPTN</name>
<dbReference type="eggNOG" id="KOG4177">
    <property type="taxonomic scope" value="Eukaryota"/>
</dbReference>
<dbReference type="GeneID" id="4353799"/>
<protein>
    <submittedName>
        <fullName evidence="1">Uncharacterized protein</fullName>
    </submittedName>
</protein>
<evidence type="ECO:0000313" key="1">
    <source>
        <dbReference type="EMBL" id="EAU30366.1"/>
    </source>
</evidence>
<dbReference type="OrthoDB" id="4172297at2759"/>